<reference evidence="2 3" key="1">
    <citation type="submission" date="2019-03" db="EMBL/GenBank/DDBJ databases">
        <title>Genomic Encyclopedia of Type Strains, Phase IV (KMG-IV): sequencing the most valuable type-strain genomes for metagenomic binning, comparative biology and taxonomic classification.</title>
        <authorList>
            <person name="Goeker M."/>
        </authorList>
    </citation>
    <scope>NUCLEOTIDE SEQUENCE [LARGE SCALE GENOMIC DNA]</scope>
    <source>
        <strain evidence="2 3">DSM 24455</strain>
    </source>
</reference>
<evidence type="ECO:0000313" key="2">
    <source>
        <dbReference type="EMBL" id="TDT58459.1"/>
    </source>
</evidence>
<dbReference type="AlphaFoldDB" id="A0A4R7KSQ6"/>
<dbReference type="EMBL" id="SOAZ01000011">
    <property type="protein sequence ID" value="TDT58459.1"/>
    <property type="molecule type" value="Genomic_DNA"/>
</dbReference>
<keyword evidence="1" id="KW-0732">Signal</keyword>
<evidence type="ECO:0000313" key="3">
    <source>
        <dbReference type="Proteomes" id="UP000295325"/>
    </source>
</evidence>
<sequence length="114" mass="12474">MKKSLKVIASSALLLIIFSGFALAAGIDTPQWFKDMINFKKEQVEQAVKDGRLTPDQAKAWNEHFDYMEKWHKENGFGPGTCAGGFGGFGPNGQNFKGSFGPGMMGGFYSSQNQ</sequence>
<proteinExistence type="predicted"/>
<accession>A0A4R7KSQ6</accession>
<dbReference type="RefSeq" id="WP_133628255.1">
    <property type="nucleotide sequence ID" value="NZ_SOAZ01000011.1"/>
</dbReference>
<organism evidence="2 3">
    <name type="scientific">Fonticella tunisiensis</name>
    <dbReference type="NCBI Taxonomy" id="1096341"/>
    <lineage>
        <taxon>Bacteria</taxon>
        <taxon>Bacillati</taxon>
        <taxon>Bacillota</taxon>
        <taxon>Clostridia</taxon>
        <taxon>Eubacteriales</taxon>
        <taxon>Clostridiaceae</taxon>
        <taxon>Fonticella</taxon>
    </lineage>
</organism>
<gene>
    <name evidence="2" type="ORF">EDD71_111110</name>
</gene>
<feature type="chain" id="PRO_5020813772" evidence="1">
    <location>
        <begin position="25"/>
        <end position="114"/>
    </location>
</feature>
<feature type="signal peptide" evidence="1">
    <location>
        <begin position="1"/>
        <end position="24"/>
    </location>
</feature>
<keyword evidence="3" id="KW-1185">Reference proteome</keyword>
<dbReference type="Proteomes" id="UP000295325">
    <property type="component" value="Unassembled WGS sequence"/>
</dbReference>
<protein>
    <submittedName>
        <fullName evidence="2">Uncharacterized protein DUF2680</fullName>
    </submittedName>
</protein>
<dbReference type="OrthoDB" id="1787349at2"/>
<name>A0A4R7KSQ6_9CLOT</name>
<dbReference type="Pfam" id="PF10925">
    <property type="entry name" value="DUF2680"/>
    <property type="match status" value="1"/>
</dbReference>
<evidence type="ECO:0000256" key="1">
    <source>
        <dbReference type="SAM" id="SignalP"/>
    </source>
</evidence>
<comment type="caution">
    <text evidence="2">The sequence shown here is derived from an EMBL/GenBank/DDBJ whole genome shotgun (WGS) entry which is preliminary data.</text>
</comment>
<dbReference type="InterPro" id="IPR024485">
    <property type="entry name" value="DUF2680"/>
</dbReference>